<feature type="transmembrane region" description="Helical" evidence="1">
    <location>
        <begin position="25"/>
        <end position="47"/>
    </location>
</feature>
<evidence type="ECO:0000313" key="3">
    <source>
        <dbReference type="EMBL" id="TNC78126.1"/>
    </source>
</evidence>
<dbReference type="EMBL" id="FPKH01000001">
    <property type="protein sequence ID" value="SFX32341.1"/>
    <property type="molecule type" value="Genomic_DNA"/>
</dbReference>
<protein>
    <submittedName>
        <fullName evidence="3">DUF485 domain-containing protein</fullName>
    </submittedName>
    <submittedName>
        <fullName evidence="2">Uncharacterized membrane protein, DUF485 family</fullName>
    </submittedName>
</protein>
<keyword evidence="1" id="KW-0812">Transmembrane</keyword>
<evidence type="ECO:0000256" key="1">
    <source>
        <dbReference type="SAM" id="Phobius"/>
    </source>
</evidence>
<gene>
    <name evidence="3" type="ORF">FHI69_02165</name>
    <name evidence="2" type="ORF">SAMN03097694_1630</name>
</gene>
<reference evidence="2 4" key="1">
    <citation type="submission" date="2016-11" db="EMBL/GenBank/DDBJ databases">
        <authorList>
            <person name="Varghese N."/>
            <person name="Submissions S."/>
        </authorList>
    </citation>
    <scope>NUCLEOTIDE SEQUENCE [LARGE SCALE GENOMIC DNA]</scope>
    <source>
        <strain evidence="2 4">NFR18</strain>
    </source>
</reference>
<dbReference type="InterPro" id="IPR052959">
    <property type="entry name" value="Inner_membrane_assoc"/>
</dbReference>
<evidence type="ECO:0000313" key="5">
    <source>
        <dbReference type="Proteomes" id="UP000305681"/>
    </source>
</evidence>
<evidence type="ECO:0000313" key="2">
    <source>
        <dbReference type="EMBL" id="SFX32341.1"/>
    </source>
</evidence>
<accession>A0A031GIB6</accession>
<comment type="caution">
    <text evidence="3">The sequence shown here is derived from an EMBL/GenBank/DDBJ whole genome shotgun (WGS) entry which is preliminary data.</text>
</comment>
<dbReference type="EMBL" id="VDGE01000001">
    <property type="protein sequence ID" value="TNC78126.1"/>
    <property type="molecule type" value="Genomic_DNA"/>
</dbReference>
<dbReference type="InterPro" id="IPR007436">
    <property type="entry name" value="DUF485"/>
</dbReference>
<dbReference type="OrthoDB" id="5297034at2"/>
<dbReference type="Proteomes" id="UP000305681">
    <property type="component" value="Unassembled WGS sequence"/>
</dbReference>
<feature type="transmembrane region" description="Helical" evidence="1">
    <location>
        <begin position="59"/>
        <end position="82"/>
    </location>
</feature>
<dbReference type="RefSeq" id="WP_034755744.1">
    <property type="nucleotide sequence ID" value="NZ_CBCRWJ010000005.1"/>
</dbReference>
<dbReference type="Pfam" id="PF04341">
    <property type="entry name" value="DUF485"/>
    <property type="match status" value="1"/>
</dbReference>
<dbReference type="Proteomes" id="UP000182489">
    <property type="component" value="Unassembled WGS sequence"/>
</dbReference>
<dbReference type="PANTHER" id="PTHR38598">
    <property type="entry name" value="INNER MEMBRANE PROTEIN YJCH"/>
    <property type="match status" value="1"/>
</dbReference>
<keyword evidence="1" id="KW-0472">Membrane</keyword>
<dbReference type="PANTHER" id="PTHR38598:SF1">
    <property type="entry name" value="INNER MEMBRANE PROTEIN YJCH"/>
    <property type="match status" value="1"/>
</dbReference>
<keyword evidence="1" id="KW-1133">Transmembrane helix</keyword>
<reference evidence="3 5" key="2">
    <citation type="submission" date="2019-06" db="EMBL/GenBank/DDBJ databases">
        <title>Genome sequence of Janthinobacterium lividum UCD_MED1.</title>
        <authorList>
            <person name="De Leon M.E."/>
            <person name="Jospin G."/>
        </authorList>
    </citation>
    <scope>NUCLEOTIDE SEQUENCE [LARGE SCALE GENOMIC DNA]</scope>
    <source>
        <strain evidence="3 5">UCD_MED1</strain>
    </source>
</reference>
<dbReference type="GO" id="GO:0005886">
    <property type="term" value="C:plasma membrane"/>
    <property type="evidence" value="ECO:0007669"/>
    <property type="project" value="TreeGrafter"/>
</dbReference>
<name>A0A031GIB6_9BURK</name>
<organism evidence="3 5">
    <name type="scientific">Janthinobacterium lividum</name>
    <dbReference type="NCBI Taxonomy" id="29581"/>
    <lineage>
        <taxon>Bacteria</taxon>
        <taxon>Pseudomonadati</taxon>
        <taxon>Pseudomonadota</taxon>
        <taxon>Betaproteobacteria</taxon>
        <taxon>Burkholderiales</taxon>
        <taxon>Oxalobacteraceae</taxon>
        <taxon>Janthinobacterium</taxon>
    </lineage>
</organism>
<dbReference type="GeneID" id="56947103"/>
<dbReference type="AlphaFoldDB" id="A0A031GIB6"/>
<proteinExistence type="predicted"/>
<dbReference type="eggNOG" id="COG3162">
    <property type="taxonomic scope" value="Bacteria"/>
</dbReference>
<sequence>MHDDLVQKIKSDPSYHQLVKVRSRFGWALTGLMMLVYYGYILLIAFNKEFLATKTGAGVMTWGMPIGLFVIVFTVLVTGIYVRRANKQFDDLSNAIQARVQA</sequence>
<evidence type="ECO:0000313" key="4">
    <source>
        <dbReference type="Proteomes" id="UP000182489"/>
    </source>
</evidence>